<dbReference type="InterPro" id="IPR057043">
    <property type="entry name" value="PARP14_KH_2"/>
</dbReference>
<comment type="caution">
    <text evidence="13">The sequence shown here is derived from an EMBL/GenBank/DDBJ whole genome shotgun (WGS) entry which is preliminary data.</text>
</comment>
<keyword evidence="14" id="KW-1185">Reference proteome</keyword>
<dbReference type="SUPFAM" id="SSF52949">
    <property type="entry name" value="Macro domain-like"/>
    <property type="match status" value="3"/>
</dbReference>
<dbReference type="Pfam" id="PF23248">
    <property type="entry name" value="KH_PARP14_2"/>
    <property type="match status" value="1"/>
</dbReference>
<dbReference type="InterPro" id="IPR057050">
    <property type="entry name" value="RRM_PARP14_2"/>
</dbReference>
<evidence type="ECO:0000256" key="9">
    <source>
        <dbReference type="SAM" id="MobiDB-lite"/>
    </source>
</evidence>
<dbReference type="PROSITE" id="PS50102">
    <property type="entry name" value="RRM"/>
    <property type="match status" value="1"/>
</dbReference>
<keyword evidence="7" id="KW-0694">RNA-binding</keyword>
<feature type="domain" description="RRM" evidence="10">
    <location>
        <begin position="229"/>
        <end position="301"/>
    </location>
</feature>
<dbReference type="InterPro" id="IPR057048">
    <property type="entry name" value="PARP14_KH_6"/>
</dbReference>
<dbReference type="InterPro" id="IPR037197">
    <property type="entry name" value="WWE_dom_sf"/>
</dbReference>
<reference evidence="13" key="1">
    <citation type="journal article" date="2023" name="Science">
        <title>Genome structures resolve the early diversification of teleost fishes.</title>
        <authorList>
            <person name="Parey E."/>
            <person name="Louis A."/>
            <person name="Montfort J."/>
            <person name="Bouchez O."/>
            <person name="Roques C."/>
            <person name="Iampietro C."/>
            <person name="Lluch J."/>
            <person name="Castinel A."/>
            <person name="Donnadieu C."/>
            <person name="Desvignes T."/>
            <person name="Floi Bucao C."/>
            <person name="Jouanno E."/>
            <person name="Wen M."/>
            <person name="Mejri S."/>
            <person name="Dirks R."/>
            <person name="Jansen H."/>
            <person name="Henkel C."/>
            <person name="Chen W.J."/>
            <person name="Zahm M."/>
            <person name="Cabau C."/>
            <person name="Klopp C."/>
            <person name="Thompson A.W."/>
            <person name="Robinson-Rechavi M."/>
            <person name="Braasch I."/>
            <person name="Lecointre G."/>
            <person name="Bobe J."/>
            <person name="Postlethwait J.H."/>
            <person name="Berthelot C."/>
            <person name="Roest Crollius H."/>
            <person name="Guiguen Y."/>
        </authorList>
    </citation>
    <scope>NUCLEOTIDE SEQUENCE</scope>
    <source>
        <strain evidence="13">NC1722</strain>
    </source>
</reference>
<comment type="subcellular location">
    <subcellularLocation>
        <location evidence="1">Nucleus</location>
    </subcellularLocation>
</comment>
<dbReference type="GO" id="GO:0003723">
    <property type="term" value="F:RNA binding"/>
    <property type="evidence" value="ECO:0007669"/>
    <property type="project" value="UniProtKB-UniRule"/>
</dbReference>
<evidence type="ECO:0000256" key="6">
    <source>
        <dbReference type="ARBA" id="ARBA00024347"/>
    </source>
</evidence>
<dbReference type="GO" id="GO:0005634">
    <property type="term" value="C:nucleus"/>
    <property type="evidence" value="ECO:0007669"/>
    <property type="project" value="UniProtKB-SubCell"/>
</dbReference>
<dbReference type="Pfam" id="PF23253">
    <property type="entry name" value="KH_PARP14_6"/>
    <property type="match status" value="1"/>
</dbReference>
<dbReference type="Pfam" id="PF23251">
    <property type="entry name" value="KH_PARP14_4"/>
    <property type="match status" value="1"/>
</dbReference>
<dbReference type="Pfam" id="PF00644">
    <property type="entry name" value="PARP"/>
    <property type="match status" value="1"/>
</dbReference>
<evidence type="ECO:0000256" key="5">
    <source>
        <dbReference type="ARBA" id="ARBA00023242"/>
    </source>
</evidence>
<feature type="domain" description="PARP catalytic" evidence="11">
    <location>
        <begin position="1611"/>
        <end position="1807"/>
    </location>
</feature>
<dbReference type="SMART" id="SM00360">
    <property type="entry name" value="RRM"/>
    <property type="match status" value="1"/>
</dbReference>
<dbReference type="InterPro" id="IPR054596">
    <property type="entry name" value="PARP14_WWE"/>
</dbReference>
<dbReference type="Pfam" id="PF23085">
    <property type="entry name" value="RRM_PARP14_3"/>
    <property type="match status" value="1"/>
</dbReference>
<dbReference type="CDD" id="cd01439">
    <property type="entry name" value="TCCD_inducible_PARP_like"/>
    <property type="match status" value="1"/>
</dbReference>
<evidence type="ECO:0000256" key="7">
    <source>
        <dbReference type="PROSITE-ProRule" id="PRU00176"/>
    </source>
</evidence>
<dbReference type="InterPro" id="IPR057049">
    <property type="entry name" value="PARP14_KH_8"/>
</dbReference>
<dbReference type="InterPro" id="IPR035979">
    <property type="entry name" value="RBD_domain_sf"/>
</dbReference>
<proteinExistence type="inferred from homology"/>
<dbReference type="InterPro" id="IPR057044">
    <property type="entry name" value="PARP14_KH_1"/>
</dbReference>
<comment type="similarity">
    <text evidence="6">Belongs to the ARTD/PARP family.</text>
</comment>
<feature type="domain" description="Macro" evidence="12">
    <location>
        <begin position="781"/>
        <end position="968"/>
    </location>
</feature>
<dbReference type="GO" id="GO:0010629">
    <property type="term" value="P:negative regulation of gene expression"/>
    <property type="evidence" value="ECO:0007669"/>
    <property type="project" value="TreeGrafter"/>
</dbReference>
<name>A0AAD7SYU6_9TELE</name>
<keyword evidence="5" id="KW-0539">Nucleus</keyword>
<evidence type="ECO:0000256" key="4">
    <source>
        <dbReference type="ARBA" id="ARBA00023027"/>
    </source>
</evidence>
<sequence length="1807" mass="200326">MEDCFPFPLWVEGDWNPGTTKLKNKLNIYFQSKKAKGGDCFVEYEASHGQRALVMFKTEEVRRRVVEKQGHELKIGQEVLKLTVRLPQSPEEKRTQNFPETSDGISSSSGQLEVVDGADGKKLSTQTQAEAEDTDMLQEEVEAEADTISLVLENVPEKMSRVMLEMLVENISDLSAELGDFSLEIIPDICVVVVSFQNSKKVHHFLSKCSCNKIFKNNKLSARALEITTSVKVDKIPLGVSNDHLQLYFERDGEVEEVKILEDEQSALITFKDHQVVNKVMKKPHCIEKTSIEVYLYYESLGTALYGKERPTLKLPDSFTEIMDSAVWKFLHDNQQVEVIDKVMAEHFCAVDLKSPEVHITPLPSLLKQKSLKANDWKENAASTFRLATSRFRSFECQVQPAVWKESEMEIRGALMEAVVLMPAMSRGVVALVGLAEDVSKHEEVLVEIVSRATSKFNRERDSITEEFPVAPSQYHILQQDGLLQRITTEYPELKMTYRREGKKIILSGLSSEVYSVKSKVLERIVAMKQKTVEVDENVLAFLCEVDKEELSDSLFKSQGINATYEMDEGRVQVLGGTDQALCGAEKQLKTVLGFYSMKVEDLNVLSKPEWEDLVTHLKKTFNSPVQTVIVYNTKLEVVVSGFQDTVHTVGEQLLDFMSKNTIIEETLDVKAKAILKYIQEHKKEILSEAVQIGVQINFNEQTRRPSISVRGPRFYVMKFNKLIGDMISSVHFDSLRLTKPGAKKFFKDKQDMYVGMTATKMGCVVQLVDEDLEEGFGDDKSVLELQVSGGVVITICKADICHYQVDAVVNAANENLKHEGGLVGALLEAAGPELQEQCDRLIAAKGALSPGDAVITGAGCLPCKHVIHGVCPRFDRSDSQRSVSILKLVVNQSLMLAEENSCLSVALPAISSGNMGFPLDMCADTIVLAIREHCENLYMENTLKKIHLVSNDDMTVQAMENAVQKVFTNLVPLDKTRHQAGPSTKEKQFGTVDSRLGQERVQTKEGLTITLTKGNIQDALMDVTVNTLGKNLSLDSGAVSKAILEAAGPELQNLVQAEAAGNNPTEGAVLVTKGCRLKSKHVFHAIAPHWDKGKGKAEKVLEGIVEECLGRAEQLQQESIAFSAIGSGNLGFPKDMVASIMLGEALRFSNKNKLKHLRDVVIILHPSDAQTSQAFTNEFNKRFTGLSATMEHPANPATVPAQPGKGLFSKVTSTKQGHEMRVGGVLLQVVTGDIAKETTDVIVNSSNDDFSLRSGVSKAILDAAGQAVDAECKQLGAQPNTDMIMTQPGKLKSKKIIHIVGQTDVAKILKTVKAVLKMCTQNKFSSVSFPALGTGQGGVNPSQVADTMLDAVADMVQQIPKTSLQVVRVIIFQVPMLADFHSSMQKREGIATQEKETILHKSFWKDAKKQDKKKAKNFSLGDEMFDPVIFHLCGESRANVEAAKKCIEDLFLQELTFQTVTEEAILDLSEEDHCKIRELQQKLQVSVRLEEGNKEASIILEGLSRDVLKAIGCIQDMLKKARTEATVKQYAELTSNLVQWHYLQGGQYLLFDSLSNLQLEQALGSQLPDVTVTIQDQPYKVSLPNGPAVDNGGNQLQIKRIYKQEAQEMDSLPKHWDAMTANQQCLMPPLQAGTKEYNEVLGLFQVTCPRPVSKIERIQNPCLWKNFQILKQSMDSKNGHQNNERRLFHGTSLPTIQPINHRGFNRSYAGKNAAAYGNGTYFAVAASYSAGNTYSVPDAQGQKYIYLCRVLTGDFIKGVGGMIAPPAKNNSSLHVYDSVTDNPANPSMFIIFNDIQAYPEYLITFR</sequence>
<feature type="region of interest" description="Disordered" evidence="9">
    <location>
        <begin position="86"/>
        <end position="112"/>
    </location>
</feature>
<dbReference type="EMBL" id="JAINUG010000026">
    <property type="protein sequence ID" value="KAJ8410632.1"/>
    <property type="molecule type" value="Genomic_DNA"/>
</dbReference>
<dbReference type="SUPFAM" id="SSF54928">
    <property type="entry name" value="RNA-binding domain, RBD"/>
    <property type="match status" value="1"/>
</dbReference>
<dbReference type="Pfam" id="PF22005">
    <property type="entry name" value="WWE_1"/>
    <property type="match status" value="1"/>
</dbReference>
<dbReference type="Pfam" id="PF23245">
    <property type="entry name" value="RRM_PARP14_2"/>
    <property type="match status" value="1"/>
</dbReference>
<protein>
    <recommendedName>
        <fullName evidence="8">Poly [ADP-ribose] polymerase</fullName>
        <shortName evidence="8">PARP</shortName>
        <ecNumber evidence="8">2.4.2.-</ecNumber>
    </recommendedName>
</protein>
<dbReference type="FunFam" id="3.90.228.10:FF:000008">
    <property type="entry name" value="Poly [ADP-ribose] polymerase"/>
    <property type="match status" value="1"/>
</dbReference>
<evidence type="ECO:0000256" key="1">
    <source>
        <dbReference type="ARBA" id="ARBA00004123"/>
    </source>
</evidence>
<evidence type="ECO:0000256" key="3">
    <source>
        <dbReference type="ARBA" id="ARBA00022679"/>
    </source>
</evidence>
<evidence type="ECO:0000313" key="14">
    <source>
        <dbReference type="Proteomes" id="UP001221898"/>
    </source>
</evidence>
<evidence type="ECO:0000259" key="10">
    <source>
        <dbReference type="PROSITE" id="PS50102"/>
    </source>
</evidence>
<dbReference type="Pfam" id="PF01661">
    <property type="entry name" value="Macro"/>
    <property type="match status" value="3"/>
</dbReference>
<dbReference type="SMART" id="SM00506">
    <property type="entry name" value="A1pp"/>
    <property type="match status" value="3"/>
</dbReference>
<dbReference type="SUPFAM" id="SSF117839">
    <property type="entry name" value="WWE domain"/>
    <property type="match status" value="1"/>
</dbReference>
<dbReference type="PANTHER" id="PTHR14453:SF89">
    <property type="entry name" value="PROTEIN MONO-ADP-RIBOSYLTRANSFERASE PARP14"/>
    <property type="match status" value="1"/>
</dbReference>
<dbReference type="PROSITE" id="PS51059">
    <property type="entry name" value="PARP_CATALYTIC"/>
    <property type="match status" value="1"/>
</dbReference>
<dbReference type="Pfam" id="PF23252">
    <property type="entry name" value="KH_PARP14_5"/>
    <property type="match status" value="1"/>
</dbReference>
<feature type="domain" description="Macro" evidence="12">
    <location>
        <begin position="997"/>
        <end position="1184"/>
    </location>
</feature>
<dbReference type="Pfam" id="PF23222">
    <property type="entry name" value="RRM_PARP14_1"/>
    <property type="match status" value="1"/>
</dbReference>
<dbReference type="GO" id="GO:0003950">
    <property type="term" value="F:NAD+ poly-ADP-ribosyltransferase activity"/>
    <property type="evidence" value="ECO:0007669"/>
    <property type="project" value="UniProtKB-UniRule"/>
</dbReference>
<dbReference type="CDD" id="cd12300">
    <property type="entry name" value="RRM1_PAR14"/>
    <property type="match status" value="1"/>
</dbReference>
<dbReference type="InterPro" id="IPR052056">
    <property type="entry name" value="Mono-ARTD/PARP"/>
</dbReference>
<evidence type="ECO:0000259" key="12">
    <source>
        <dbReference type="PROSITE" id="PS51154"/>
    </source>
</evidence>
<dbReference type="InterPro" id="IPR057045">
    <property type="entry name" value="PARP14_KH_3"/>
</dbReference>
<dbReference type="CDD" id="cd02907">
    <property type="entry name" value="Macro_Af1521_BAL-like"/>
    <property type="match status" value="1"/>
</dbReference>
<dbReference type="SUPFAM" id="SSF56399">
    <property type="entry name" value="ADP-ribosylation"/>
    <property type="match status" value="1"/>
</dbReference>
<dbReference type="EC" id="2.4.2.-" evidence="8"/>
<dbReference type="PANTHER" id="PTHR14453">
    <property type="entry name" value="PARP/ZINC FINGER CCCH TYPE DOMAIN CONTAINING PROTEIN"/>
    <property type="match status" value="1"/>
</dbReference>
<dbReference type="InterPro" id="IPR057047">
    <property type="entry name" value="PARP14_KH_5"/>
</dbReference>
<dbReference type="Gene3D" id="3.40.220.10">
    <property type="entry name" value="Leucine Aminopeptidase, subunit E, domain 1"/>
    <property type="match status" value="3"/>
</dbReference>
<dbReference type="InterPro" id="IPR012677">
    <property type="entry name" value="Nucleotide-bd_a/b_plait_sf"/>
</dbReference>
<organism evidence="13 14">
    <name type="scientific">Aldrovandia affinis</name>
    <dbReference type="NCBI Taxonomy" id="143900"/>
    <lineage>
        <taxon>Eukaryota</taxon>
        <taxon>Metazoa</taxon>
        <taxon>Chordata</taxon>
        <taxon>Craniata</taxon>
        <taxon>Vertebrata</taxon>
        <taxon>Euteleostomi</taxon>
        <taxon>Actinopterygii</taxon>
        <taxon>Neopterygii</taxon>
        <taxon>Teleostei</taxon>
        <taxon>Notacanthiformes</taxon>
        <taxon>Halosauridae</taxon>
        <taxon>Aldrovandia</taxon>
    </lineage>
</organism>
<accession>A0AAD7SYU6</accession>
<feature type="domain" description="Macro" evidence="12">
    <location>
        <begin position="1215"/>
        <end position="1389"/>
    </location>
</feature>
<dbReference type="InterPro" id="IPR012317">
    <property type="entry name" value="Poly(ADP-ribose)pol_cat_dom"/>
</dbReference>
<dbReference type="Gene3D" id="3.30.70.330">
    <property type="match status" value="2"/>
</dbReference>
<dbReference type="GO" id="GO:1990404">
    <property type="term" value="F:NAD+-protein mono-ADP-ribosyltransferase activity"/>
    <property type="evidence" value="ECO:0007669"/>
    <property type="project" value="TreeGrafter"/>
</dbReference>
<dbReference type="Pfam" id="PF23254">
    <property type="entry name" value="KH_PARP14_8"/>
    <property type="match status" value="1"/>
</dbReference>
<dbReference type="InterPro" id="IPR043472">
    <property type="entry name" value="Macro_dom-like"/>
</dbReference>
<keyword evidence="2 8" id="KW-0328">Glycosyltransferase</keyword>
<dbReference type="Gene3D" id="3.90.228.10">
    <property type="match status" value="1"/>
</dbReference>
<feature type="compositionally biased region" description="Polar residues" evidence="9">
    <location>
        <begin position="96"/>
        <end position="111"/>
    </location>
</feature>
<dbReference type="GO" id="GO:0005737">
    <property type="term" value="C:cytoplasm"/>
    <property type="evidence" value="ECO:0007669"/>
    <property type="project" value="TreeGrafter"/>
</dbReference>
<dbReference type="InterPro" id="IPR057046">
    <property type="entry name" value="PARP14_KH_4"/>
</dbReference>
<dbReference type="GO" id="GO:0003714">
    <property type="term" value="F:transcription corepressor activity"/>
    <property type="evidence" value="ECO:0007669"/>
    <property type="project" value="TreeGrafter"/>
</dbReference>
<dbReference type="Gene3D" id="3.30.720.50">
    <property type="match status" value="1"/>
</dbReference>
<dbReference type="Pfam" id="PF23249">
    <property type="entry name" value="KH_PARP14_3"/>
    <property type="match status" value="1"/>
</dbReference>
<gene>
    <name evidence="13" type="ORF">AAFF_G00195360</name>
</gene>
<evidence type="ECO:0000313" key="13">
    <source>
        <dbReference type="EMBL" id="KAJ8410632.1"/>
    </source>
</evidence>
<dbReference type="GO" id="GO:0070212">
    <property type="term" value="P:protein poly-ADP-ribosylation"/>
    <property type="evidence" value="ECO:0007669"/>
    <property type="project" value="TreeGrafter"/>
</dbReference>
<dbReference type="Pfam" id="PF23084">
    <property type="entry name" value="KH_PARP14_1"/>
    <property type="match status" value="1"/>
</dbReference>
<evidence type="ECO:0000259" key="11">
    <source>
        <dbReference type="PROSITE" id="PS51059"/>
    </source>
</evidence>
<dbReference type="Proteomes" id="UP001221898">
    <property type="component" value="Unassembled WGS sequence"/>
</dbReference>
<dbReference type="InterPro" id="IPR000504">
    <property type="entry name" value="RRM_dom"/>
</dbReference>
<keyword evidence="4 8" id="KW-0520">NAD</keyword>
<evidence type="ECO:0000256" key="2">
    <source>
        <dbReference type="ARBA" id="ARBA00022676"/>
    </source>
</evidence>
<keyword evidence="3 8" id="KW-0808">Transferase</keyword>
<dbReference type="PROSITE" id="PS51154">
    <property type="entry name" value="MACRO"/>
    <property type="match status" value="3"/>
</dbReference>
<evidence type="ECO:0000256" key="8">
    <source>
        <dbReference type="RuleBase" id="RU362114"/>
    </source>
</evidence>
<dbReference type="InterPro" id="IPR057051">
    <property type="entry name" value="PARP14_RPM_1"/>
</dbReference>
<dbReference type="InterPro" id="IPR002589">
    <property type="entry name" value="Macro_dom"/>
</dbReference>
<dbReference type="CDD" id="cd02903">
    <property type="entry name" value="Macro_BAL-like"/>
    <property type="match status" value="1"/>
</dbReference>